<dbReference type="PROSITE" id="PS50157">
    <property type="entry name" value="ZINC_FINGER_C2H2_2"/>
    <property type="match status" value="2"/>
</dbReference>
<evidence type="ECO:0000313" key="4">
    <source>
        <dbReference type="Proteomes" id="UP001359559"/>
    </source>
</evidence>
<dbReference type="EMBL" id="JAYKXN010000007">
    <property type="protein sequence ID" value="KAK7271490.1"/>
    <property type="molecule type" value="Genomic_DNA"/>
</dbReference>
<accession>A0AAN9FA23</accession>
<organism evidence="3 4">
    <name type="scientific">Clitoria ternatea</name>
    <name type="common">Butterfly pea</name>
    <dbReference type="NCBI Taxonomy" id="43366"/>
    <lineage>
        <taxon>Eukaryota</taxon>
        <taxon>Viridiplantae</taxon>
        <taxon>Streptophyta</taxon>
        <taxon>Embryophyta</taxon>
        <taxon>Tracheophyta</taxon>
        <taxon>Spermatophyta</taxon>
        <taxon>Magnoliopsida</taxon>
        <taxon>eudicotyledons</taxon>
        <taxon>Gunneridae</taxon>
        <taxon>Pentapetalae</taxon>
        <taxon>rosids</taxon>
        <taxon>fabids</taxon>
        <taxon>Fabales</taxon>
        <taxon>Fabaceae</taxon>
        <taxon>Papilionoideae</taxon>
        <taxon>50 kb inversion clade</taxon>
        <taxon>NPAAA clade</taxon>
        <taxon>indigoferoid/millettioid clade</taxon>
        <taxon>Phaseoleae</taxon>
        <taxon>Clitoria</taxon>
    </lineage>
</organism>
<evidence type="ECO:0000256" key="1">
    <source>
        <dbReference type="PROSITE-ProRule" id="PRU00042"/>
    </source>
</evidence>
<dbReference type="Proteomes" id="UP001359559">
    <property type="component" value="Unassembled WGS sequence"/>
</dbReference>
<sequence>MGEAAECVEVPKFRDIRRYFCDYCGICRSKKTLIRSHINSHHKEEVEKARDETDPKAEVVKSNTCEECGATFRKHAYLLQHLQSHSLEEGNL</sequence>
<dbReference type="GO" id="GO:0008270">
    <property type="term" value="F:zinc ion binding"/>
    <property type="evidence" value="ECO:0007669"/>
    <property type="project" value="UniProtKB-KW"/>
</dbReference>
<protein>
    <recommendedName>
        <fullName evidence="2">C2H2-type domain-containing protein</fullName>
    </recommendedName>
</protein>
<keyword evidence="1" id="KW-0862">Zinc</keyword>
<reference evidence="3 4" key="1">
    <citation type="submission" date="2024-01" db="EMBL/GenBank/DDBJ databases">
        <title>The genomes of 5 underutilized Papilionoideae crops provide insights into root nodulation and disease resistance.</title>
        <authorList>
            <person name="Yuan L."/>
        </authorList>
    </citation>
    <scope>NUCLEOTIDE SEQUENCE [LARGE SCALE GENOMIC DNA]</scope>
    <source>
        <strain evidence="3">LY-2023</strain>
        <tissue evidence="3">Leaf</tissue>
    </source>
</reference>
<feature type="domain" description="C2H2-type" evidence="2">
    <location>
        <begin position="63"/>
        <end position="90"/>
    </location>
</feature>
<evidence type="ECO:0000259" key="2">
    <source>
        <dbReference type="PROSITE" id="PS50157"/>
    </source>
</evidence>
<keyword evidence="1" id="KW-0479">Metal-binding</keyword>
<keyword evidence="4" id="KW-1185">Reference proteome</keyword>
<dbReference type="InterPro" id="IPR013087">
    <property type="entry name" value="Znf_C2H2_type"/>
</dbReference>
<dbReference type="SUPFAM" id="SSF57667">
    <property type="entry name" value="beta-beta-alpha zinc fingers"/>
    <property type="match status" value="1"/>
</dbReference>
<feature type="domain" description="C2H2-type" evidence="2">
    <location>
        <begin position="19"/>
        <end position="46"/>
    </location>
</feature>
<evidence type="ECO:0000313" key="3">
    <source>
        <dbReference type="EMBL" id="KAK7271490.1"/>
    </source>
</evidence>
<dbReference type="SMART" id="SM00355">
    <property type="entry name" value="ZnF_C2H2"/>
    <property type="match status" value="2"/>
</dbReference>
<dbReference type="PROSITE" id="PS00028">
    <property type="entry name" value="ZINC_FINGER_C2H2_1"/>
    <property type="match status" value="1"/>
</dbReference>
<proteinExistence type="predicted"/>
<dbReference type="InterPro" id="IPR036236">
    <property type="entry name" value="Znf_C2H2_sf"/>
</dbReference>
<name>A0AAN9FA23_CLITE</name>
<keyword evidence="1" id="KW-0863">Zinc-finger</keyword>
<comment type="caution">
    <text evidence="3">The sequence shown here is derived from an EMBL/GenBank/DDBJ whole genome shotgun (WGS) entry which is preliminary data.</text>
</comment>
<dbReference type="Pfam" id="PF00096">
    <property type="entry name" value="zf-C2H2"/>
    <property type="match status" value="1"/>
</dbReference>
<dbReference type="AlphaFoldDB" id="A0AAN9FA23"/>
<dbReference type="Gene3D" id="3.30.160.60">
    <property type="entry name" value="Classic Zinc Finger"/>
    <property type="match status" value="1"/>
</dbReference>
<gene>
    <name evidence="3" type="ORF">RJT34_27438</name>
</gene>